<sequence length="60" mass="7276">MWIRMIYRSGLGNQSGYTVWVRDRVHFQRWLKQRNIAMEHILRLWVDEGQGFKEEVKGVA</sequence>
<evidence type="ECO:0000313" key="1">
    <source>
        <dbReference type="EMBL" id="GGA35334.1"/>
    </source>
</evidence>
<reference evidence="2" key="1">
    <citation type="journal article" date="2019" name="Int. J. Syst. Evol. Microbiol.">
        <title>The Global Catalogue of Microorganisms (GCM) 10K type strain sequencing project: providing services to taxonomists for standard genome sequencing and annotation.</title>
        <authorList>
            <consortium name="The Broad Institute Genomics Platform"/>
            <consortium name="The Broad Institute Genome Sequencing Center for Infectious Disease"/>
            <person name="Wu L."/>
            <person name="Ma J."/>
        </authorList>
    </citation>
    <scope>NUCLEOTIDE SEQUENCE [LARGE SCALE GENOMIC DNA]</scope>
    <source>
        <strain evidence="2">CGMCC 1.12404</strain>
    </source>
</reference>
<organism evidence="1 2">
    <name type="scientific">Kroppenstedtia guangzhouensis</name>
    <dbReference type="NCBI Taxonomy" id="1274356"/>
    <lineage>
        <taxon>Bacteria</taxon>
        <taxon>Bacillati</taxon>
        <taxon>Bacillota</taxon>
        <taxon>Bacilli</taxon>
        <taxon>Bacillales</taxon>
        <taxon>Thermoactinomycetaceae</taxon>
        <taxon>Kroppenstedtia</taxon>
    </lineage>
</organism>
<proteinExistence type="predicted"/>
<gene>
    <name evidence="1" type="ORF">GCM10007416_05220</name>
</gene>
<protein>
    <submittedName>
        <fullName evidence="1">Uncharacterized protein</fullName>
    </submittedName>
</protein>
<comment type="caution">
    <text evidence="1">The sequence shown here is derived from an EMBL/GenBank/DDBJ whole genome shotgun (WGS) entry which is preliminary data.</text>
</comment>
<evidence type="ECO:0000313" key="2">
    <source>
        <dbReference type="Proteomes" id="UP000617979"/>
    </source>
</evidence>
<accession>A0ABQ1G1M3</accession>
<name>A0ABQ1G1M3_9BACL</name>
<dbReference type="EMBL" id="BMEX01000002">
    <property type="protein sequence ID" value="GGA35334.1"/>
    <property type="molecule type" value="Genomic_DNA"/>
</dbReference>
<dbReference type="Proteomes" id="UP000617979">
    <property type="component" value="Unassembled WGS sequence"/>
</dbReference>
<keyword evidence="2" id="KW-1185">Reference proteome</keyword>